<organism evidence="1 2">
    <name type="scientific">Dichomitus squalens</name>
    <dbReference type="NCBI Taxonomy" id="114155"/>
    <lineage>
        <taxon>Eukaryota</taxon>
        <taxon>Fungi</taxon>
        <taxon>Dikarya</taxon>
        <taxon>Basidiomycota</taxon>
        <taxon>Agaricomycotina</taxon>
        <taxon>Agaricomycetes</taxon>
        <taxon>Polyporales</taxon>
        <taxon>Polyporaceae</taxon>
        <taxon>Dichomitus</taxon>
    </lineage>
</organism>
<gene>
    <name evidence="1" type="ORF">BD310DRAFT_933130</name>
</gene>
<name>A0A4Q9PNG4_9APHY</name>
<keyword evidence="2" id="KW-1185">Reference proteome</keyword>
<proteinExistence type="predicted"/>
<sequence length="106" mass="12147">MTCGTHHNLFNRLAWHSWWTRGYLGYSERFRLLELVSAMLERCKLIKLERRMGCGLYVSYLCVAKRAQQVVRQLAKVINTATDSEALATTALFCSALTAAQLHRRA</sequence>
<dbReference type="Proteomes" id="UP000292082">
    <property type="component" value="Unassembled WGS sequence"/>
</dbReference>
<evidence type="ECO:0000313" key="1">
    <source>
        <dbReference type="EMBL" id="TBU55714.1"/>
    </source>
</evidence>
<dbReference type="EMBL" id="ML145164">
    <property type="protein sequence ID" value="TBU55714.1"/>
    <property type="molecule type" value="Genomic_DNA"/>
</dbReference>
<reference evidence="1 2" key="1">
    <citation type="submission" date="2019-01" db="EMBL/GenBank/DDBJ databases">
        <title>Draft genome sequences of three monokaryotic isolates of the white-rot basidiomycete fungus Dichomitus squalens.</title>
        <authorList>
            <consortium name="DOE Joint Genome Institute"/>
            <person name="Lopez S.C."/>
            <person name="Andreopoulos B."/>
            <person name="Pangilinan J."/>
            <person name="Lipzen A."/>
            <person name="Riley R."/>
            <person name="Ahrendt S."/>
            <person name="Ng V."/>
            <person name="Barry K."/>
            <person name="Daum C."/>
            <person name="Grigoriev I.V."/>
            <person name="Hilden K.S."/>
            <person name="Makela M.R."/>
            <person name="de Vries R.P."/>
        </authorList>
    </citation>
    <scope>NUCLEOTIDE SEQUENCE [LARGE SCALE GENOMIC DNA]</scope>
    <source>
        <strain evidence="1 2">CBS 464.89</strain>
    </source>
</reference>
<dbReference type="AlphaFoldDB" id="A0A4Q9PNG4"/>
<protein>
    <submittedName>
        <fullName evidence="1">Uncharacterized protein</fullName>
    </submittedName>
</protein>
<accession>A0A4Q9PNG4</accession>
<evidence type="ECO:0000313" key="2">
    <source>
        <dbReference type="Proteomes" id="UP000292082"/>
    </source>
</evidence>